<accession>A0A4P9Y277</accession>
<dbReference type="Gene3D" id="1.20.58.1520">
    <property type="match status" value="1"/>
</dbReference>
<feature type="region of interest" description="Disordered" evidence="2">
    <location>
        <begin position="1244"/>
        <end position="1391"/>
    </location>
</feature>
<dbReference type="PANTHER" id="PTHR19321:SF41">
    <property type="entry name" value="FASCETTO-RELATED"/>
    <property type="match status" value="1"/>
</dbReference>
<dbReference type="EMBL" id="KZ988164">
    <property type="protein sequence ID" value="RKP12915.1"/>
    <property type="molecule type" value="Genomic_DNA"/>
</dbReference>
<feature type="compositionally biased region" description="Basic and acidic residues" evidence="2">
    <location>
        <begin position="1418"/>
        <end position="1434"/>
    </location>
</feature>
<feature type="compositionally biased region" description="Acidic residues" evidence="2">
    <location>
        <begin position="502"/>
        <end position="514"/>
    </location>
</feature>
<sequence>MPRGILDSRLSTLELLWLDQGGLPDQVKKERLKTITSELDKVIREEERNHRLYKASLEDRAIALAQRSMTLGYHPDLFLLPELPAGSLALHTAHLTHVEKILEEEEGRRRYFLHRLLLEGSVLAVEMDEISPFDGDASSLLPRHLPLPTLQSLTLRLDPLRHLRHGRVIQFNQVVSRAHHLYRILDHHGTDELDSALASLFTHPSTIPPSSYYPIQLNDLLDAAPLDSLHPPDIPLPLCLRITIPALRKLSQRVRALEGARTRRQGRRDELVRGIERYYSALDWPVDEQLPLLGEEEDGALSFGRMAELEGEYARMKAKFMARRWGAFLTLAETEDVIEEGQDMAALLGHHPDIHSGWVSVEHGGEVEYSLDQVHLTYESLALDVRYRKDLVVAVLSRLRALAYDLGLNPSTLIPPVESFKRDLGWARIRPLLAWEFNLEDQKGQRVQEFEQVLHSLWDLRGYLRHGYEEKPDDMGDALDQVFTWYASDRGRDETSVKGEEKEEDEEDEDEGLVEEGGTHPLSGDSKQSGALSDSGNVPDPIPASTPTFFSSPLPKPLNLSPECLDLLRHRRVHVLETLEKRKTRRCKLLKKISSCKKTLEKMTQAGEEEEREDTAPEKDKVIEQDMEIDDNDSIPDEEGHHSPHLTTAEAIKSLEKEYKSLQDEIKGKEDRRLQCQKDLEDTLTQCIHLAKILGHPSEPFQEELSSPLSQEEERLTQLQSIREDLEAQVSSRRLLVKDAIQEIKDLNQELDKDFLIPDERIFHDDLSRTQLLPLTNTLHVLRHLKSERIVAFNDYLTEIRFYRASLGYDPDDPLDQALDSLYHTFDQEVLDREGDAHMTGVSEVEGLELSLLGGGGGDVSDQGEVSGHEGINGHSEVNDHSMTDDSIITNGAMDPTDPSKLISPPKTISSLPPALPLLEEEEDDDNEENHLQSPPLPPTTYLPVLDLPHQEDLPPLPPSPTTTTPSGQAIPQAPQPPKASPYFSLVPSLPQGLSLSGACLSDLGERAGWLRYEYDRRWSHREKLVEDITRLYGELGIPDPERMPIPTGLEDVKLVKLADEYARLKTLLQEHLVDIVDRYQGELDELWDTCMVGPLGRERVMTAISDSDSAAAVEEALVKSIKDLRNQAHYGADIYILMKRRKDAIQAMMDFEERASDKKRLFGNSRQLMEEEKWRKTAYPNLLKLEDQLAQAVLGYEESRGGLFIIEDSRYLETLQQEISDRVINPQVFGVHHAKPRMRERLDTGLGSIGSSTTIDGLSEVTGGGGGGRSRPPSQMGTSSHPPHHLRRSPRPPSVMSNRSGVSMNETGPSLSSASSCSLVPHLHGGSGSGNGNGSGSGNGSGQGRRGRSPLRSAMASPIPGSRASSVVSSSSPSRSRASSIVGHGRHPLFPGIRCAKCAEKCSHEEEEREIRAAAVARERERRRNVSKAREASRPGSSLSSRPPSAMSTTRSPSVMSTTRSPSVMSTTRSPSVMSTTRVSRATARSPSVATETRSPSVLSTGRRPPSVLASRSRAPSSLSNHHPPTPTSPIKGGIAVSGDGVNRGRSTTTVGGARRGPSVPTSSTRMTPSNPRTRPPSVASSKSTSTTSITPVTRQQKASSTAALSSSGTTTPRSSAGTPSGERAASTTKTKTRSSLNGTSSESPRRKAATMMSATDRLTQPTASSSAKRAGRG</sequence>
<evidence type="ECO:0000256" key="2">
    <source>
        <dbReference type="SAM" id="MobiDB-lite"/>
    </source>
</evidence>
<feature type="compositionally biased region" description="Low complexity" evidence="2">
    <location>
        <begin position="1577"/>
        <end position="1613"/>
    </location>
</feature>
<feature type="compositionally biased region" description="Low complexity" evidence="2">
    <location>
        <begin position="1625"/>
        <end position="1637"/>
    </location>
</feature>
<feature type="compositionally biased region" description="Polar residues" evidence="2">
    <location>
        <begin position="525"/>
        <end position="536"/>
    </location>
</feature>
<feature type="compositionally biased region" description="Polar residues" evidence="2">
    <location>
        <begin position="1296"/>
        <end position="1310"/>
    </location>
</feature>
<feature type="compositionally biased region" description="Low complexity" evidence="2">
    <location>
        <begin position="1504"/>
        <end position="1521"/>
    </location>
</feature>
<feature type="compositionally biased region" description="Low complexity" evidence="2">
    <location>
        <begin position="1435"/>
        <end position="1449"/>
    </location>
</feature>
<evidence type="ECO:0000313" key="3">
    <source>
        <dbReference type="EMBL" id="RKP12915.1"/>
    </source>
</evidence>
<evidence type="ECO:0000256" key="1">
    <source>
        <dbReference type="SAM" id="Coils"/>
    </source>
</evidence>
<dbReference type="GO" id="GO:0051256">
    <property type="term" value="P:mitotic spindle midzone assembly"/>
    <property type="evidence" value="ECO:0007669"/>
    <property type="project" value="TreeGrafter"/>
</dbReference>
<keyword evidence="1" id="KW-0175">Coiled coil</keyword>
<keyword evidence="4" id="KW-1185">Reference proteome</keyword>
<feature type="compositionally biased region" description="Basic and acidic residues" evidence="2">
    <location>
        <begin position="491"/>
        <end position="501"/>
    </location>
</feature>
<feature type="compositionally biased region" description="Polar residues" evidence="2">
    <location>
        <begin position="1450"/>
        <end position="1501"/>
    </location>
</feature>
<feature type="compositionally biased region" description="Low complexity" evidence="2">
    <location>
        <begin position="1311"/>
        <end position="1320"/>
    </location>
</feature>
<dbReference type="GO" id="GO:1990023">
    <property type="term" value="C:mitotic spindle midzone"/>
    <property type="evidence" value="ECO:0007669"/>
    <property type="project" value="TreeGrafter"/>
</dbReference>
<protein>
    <submittedName>
        <fullName evidence="3">Microtubule associated protein-domain-containing protein</fullName>
    </submittedName>
</protein>
<reference evidence="4" key="1">
    <citation type="journal article" date="2018" name="Nat. Microbiol.">
        <title>Leveraging single-cell genomics to expand the fungal tree of life.</title>
        <authorList>
            <person name="Ahrendt S.R."/>
            <person name="Quandt C.A."/>
            <person name="Ciobanu D."/>
            <person name="Clum A."/>
            <person name="Salamov A."/>
            <person name="Andreopoulos B."/>
            <person name="Cheng J.F."/>
            <person name="Woyke T."/>
            <person name="Pelin A."/>
            <person name="Henrissat B."/>
            <person name="Reynolds N.K."/>
            <person name="Benny G.L."/>
            <person name="Smith M.E."/>
            <person name="James T.Y."/>
            <person name="Grigoriev I.V."/>
        </authorList>
    </citation>
    <scope>NUCLEOTIDE SEQUENCE [LARGE SCALE GENOMIC DNA]</scope>
</reference>
<feature type="region of interest" description="Disordered" evidence="2">
    <location>
        <begin position="491"/>
        <end position="556"/>
    </location>
</feature>
<gene>
    <name evidence="3" type="ORF">BJ684DRAFT_20565</name>
</gene>
<dbReference type="OrthoDB" id="642895at2759"/>
<feature type="compositionally biased region" description="Low complexity" evidence="2">
    <location>
        <begin position="962"/>
        <end position="973"/>
    </location>
</feature>
<feature type="region of interest" description="Disordered" evidence="2">
    <location>
        <begin position="1418"/>
        <end position="1675"/>
    </location>
</feature>
<name>A0A4P9Y277_9FUNG</name>
<feature type="compositionally biased region" description="Acidic residues" evidence="2">
    <location>
        <begin position="919"/>
        <end position="928"/>
    </location>
</feature>
<dbReference type="Pfam" id="PF03999">
    <property type="entry name" value="MAP65_ASE1"/>
    <property type="match status" value="1"/>
</dbReference>
<feature type="compositionally biased region" description="Gly residues" evidence="2">
    <location>
        <begin position="1326"/>
        <end position="1345"/>
    </location>
</feature>
<proteinExistence type="predicted"/>
<dbReference type="InterPro" id="IPR007145">
    <property type="entry name" value="MAP65_Ase1_PRC1"/>
</dbReference>
<dbReference type="Proteomes" id="UP000267251">
    <property type="component" value="Unassembled WGS sequence"/>
</dbReference>
<organism evidence="3 4">
    <name type="scientific">Piptocephalis cylindrospora</name>
    <dbReference type="NCBI Taxonomy" id="1907219"/>
    <lineage>
        <taxon>Eukaryota</taxon>
        <taxon>Fungi</taxon>
        <taxon>Fungi incertae sedis</taxon>
        <taxon>Zoopagomycota</taxon>
        <taxon>Zoopagomycotina</taxon>
        <taxon>Zoopagomycetes</taxon>
        <taxon>Zoopagales</taxon>
        <taxon>Piptocephalidaceae</taxon>
        <taxon>Piptocephalis</taxon>
    </lineage>
</organism>
<feature type="compositionally biased region" description="Polar residues" evidence="2">
    <location>
        <begin position="1654"/>
        <end position="1669"/>
    </location>
</feature>
<feature type="compositionally biased region" description="Basic and acidic residues" evidence="2">
    <location>
        <begin position="614"/>
        <end position="623"/>
    </location>
</feature>
<evidence type="ECO:0000313" key="4">
    <source>
        <dbReference type="Proteomes" id="UP000267251"/>
    </source>
</evidence>
<dbReference type="GO" id="GO:0005737">
    <property type="term" value="C:cytoplasm"/>
    <property type="evidence" value="ECO:0007669"/>
    <property type="project" value="TreeGrafter"/>
</dbReference>
<feature type="region of interest" description="Disordered" evidence="2">
    <location>
        <begin position="854"/>
        <end position="981"/>
    </location>
</feature>
<feature type="compositionally biased region" description="Low complexity" evidence="2">
    <location>
        <begin position="1360"/>
        <end position="1384"/>
    </location>
</feature>
<feature type="compositionally biased region" description="Polar residues" evidence="2">
    <location>
        <begin position="1561"/>
        <end position="1574"/>
    </location>
</feature>
<feature type="coiled-coil region" evidence="1">
    <location>
        <begin position="645"/>
        <end position="679"/>
    </location>
</feature>
<feature type="region of interest" description="Disordered" evidence="2">
    <location>
        <begin position="601"/>
        <end position="623"/>
    </location>
</feature>
<dbReference type="GO" id="GO:0008017">
    <property type="term" value="F:microtubule binding"/>
    <property type="evidence" value="ECO:0007669"/>
    <property type="project" value="InterPro"/>
</dbReference>
<dbReference type="PANTHER" id="PTHR19321">
    <property type="entry name" value="PROTEIN REGULATOR OF CYTOKINESIS 1 PRC1-RELATED"/>
    <property type="match status" value="1"/>
</dbReference>